<dbReference type="EMBL" id="CP002048">
    <property type="protein sequence ID" value="ADI01890.1"/>
    <property type="molecule type" value="Genomic_DNA"/>
</dbReference>
<keyword evidence="1" id="KW-0812">Transmembrane</keyword>
<gene>
    <name evidence="3" type="ordered locus">Slip_1113</name>
</gene>
<keyword evidence="1" id="KW-0472">Membrane</keyword>
<feature type="transmembrane region" description="Helical" evidence="1">
    <location>
        <begin position="219"/>
        <end position="239"/>
    </location>
</feature>
<sequence>MNYKPNKTVGVLVGLLLGVLGFGSVIWAINFSLVQPDERTLKFLLLVPIYLFALFFLYILWGLLTLTYTVGESEFIIKWATRRIRIPWSEITDIIRVTGTKNLANLSGISWPGYMVGNYTLKGLGVVKMYATRVKGNVIVLATPHGNFAVTPVDEAGFLLEVSRRSGQEAREINCDGLSEEVRGKLLTEDIVYMSLYVLNLVILLGVILYQAMFFPGSGASRTVVLLPALGAGVLVFNIGNASRAYQFIPAAAYLIWGLSLLIMMTFLVLSVVTISF</sequence>
<dbReference type="InterPro" id="IPR027783">
    <property type="entry name" value="Bacterial_PH-related"/>
</dbReference>
<keyword evidence="1" id="KW-1133">Transmembrane helix</keyword>
<keyword evidence="4" id="KW-1185">Reference proteome</keyword>
<accession>D7CMF5</accession>
<name>D7CMF5_SYNLT</name>
<dbReference type="KEGG" id="slp:Slip_1113"/>
<proteinExistence type="predicted"/>
<dbReference type="STRING" id="643648.Slip_1113"/>
<dbReference type="eggNOG" id="ENOG5030G77">
    <property type="taxonomic scope" value="Bacteria"/>
</dbReference>
<feature type="transmembrane region" description="Helical" evidence="1">
    <location>
        <begin position="49"/>
        <end position="70"/>
    </location>
</feature>
<evidence type="ECO:0000256" key="1">
    <source>
        <dbReference type="SAM" id="Phobius"/>
    </source>
</evidence>
<reference evidence="3 4" key="2">
    <citation type="journal article" date="2010" name="Stand. Genomic Sci.">
        <title>Complete genome sequence of Syntrophothermus lipocalidus type strain (TGB-C1).</title>
        <authorList>
            <person name="Djao O.D."/>
            <person name="Zhang X."/>
            <person name="Lucas S."/>
            <person name="Lapidus A."/>
            <person name="Del Rio T.G."/>
            <person name="Nolan M."/>
            <person name="Tice H."/>
            <person name="Cheng J.F."/>
            <person name="Han C."/>
            <person name="Tapia R."/>
            <person name="Goodwin L."/>
            <person name="Pitluck S."/>
            <person name="Liolios K."/>
            <person name="Ivanova N."/>
            <person name="Mavromatis K."/>
            <person name="Mikhailova N."/>
            <person name="Ovchinnikova G."/>
            <person name="Pati A."/>
            <person name="Brambilla E."/>
            <person name="Chen A."/>
            <person name="Palaniappan K."/>
            <person name="Land M."/>
            <person name="Hauser L."/>
            <person name="Chang Y.J."/>
            <person name="Jeffries C.D."/>
            <person name="Rohde M."/>
            <person name="Sikorski J."/>
            <person name="Spring S."/>
            <person name="Goker M."/>
            <person name="Detter J.C."/>
            <person name="Woyke T."/>
            <person name="Bristow J."/>
            <person name="Eisen J.A."/>
            <person name="Markowitz V."/>
            <person name="Hugenholtz P."/>
            <person name="Kyrpides N.C."/>
            <person name="Klenk H.P."/>
        </authorList>
    </citation>
    <scope>NUCLEOTIDE SEQUENCE [LARGE SCALE GENOMIC DNA]</scope>
    <source>
        <strain evidence="4">DSM 12680 / TGB-C1</strain>
    </source>
</reference>
<dbReference type="Pfam" id="PF10882">
    <property type="entry name" value="bPH_5"/>
    <property type="match status" value="1"/>
</dbReference>
<feature type="transmembrane region" description="Helical" evidence="1">
    <location>
        <begin position="251"/>
        <end position="275"/>
    </location>
</feature>
<protein>
    <recommendedName>
        <fullName evidence="2">Bacterial Pleckstrin homology domain-containing protein</fullName>
    </recommendedName>
</protein>
<evidence type="ECO:0000259" key="2">
    <source>
        <dbReference type="Pfam" id="PF10882"/>
    </source>
</evidence>
<evidence type="ECO:0000313" key="4">
    <source>
        <dbReference type="Proteomes" id="UP000000378"/>
    </source>
</evidence>
<dbReference type="HOGENOM" id="CLU_1008080_0_0_9"/>
<feature type="transmembrane region" description="Helical" evidence="1">
    <location>
        <begin position="191"/>
        <end position="213"/>
    </location>
</feature>
<organism evidence="3 4">
    <name type="scientific">Syntrophothermus lipocalidus (strain DSM 12680 / TGB-C1)</name>
    <dbReference type="NCBI Taxonomy" id="643648"/>
    <lineage>
        <taxon>Bacteria</taxon>
        <taxon>Bacillati</taxon>
        <taxon>Bacillota</taxon>
        <taxon>Clostridia</taxon>
        <taxon>Eubacteriales</taxon>
        <taxon>Syntrophomonadaceae</taxon>
        <taxon>Syntrophothermus</taxon>
    </lineage>
</organism>
<dbReference type="Proteomes" id="UP000000378">
    <property type="component" value="Chromosome"/>
</dbReference>
<dbReference type="OrthoDB" id="2080263at2"/>
<feature type="transmembrane region" description="Helical" evidence="1">
    <location>
        <begin position="9"/>
        <end position="29"/>
    </location>
</feature>
<reference evidence="4" key="1">
    <citation type="journal article" date="2010" name="Stand. Genomic Sci.">
        <title>Complete genome sequence of Syntrophothermus lipocalidus type strain (TGB-C1T).</title>
        <authorList>
            <consortium name="US DOE Joint Genome Institute (JGI-PGF)"/>
            <person name="Djao O."/>
            <person name="Zhang X."/>
            <person name="Lucas S."/>
            <person name="Lapidus A."/>
            <person name="Glavina Del Rio T."/>
            <person name="Nolan M."/>
            <person name="Tice H."/>
            <person name="Cheng J."/>
            <person name="Han C."/>
            <person name="Tapia R."/>
            <person name="Goodwin L."/>
            <person name="Pitluck S."/>
            <person name="Liolios K."/>
            <person name="Ivanova N."/>
            <person name="Mavromatis K."/>
            <person name="Mikhailova N."/>
            <person name="Ovchinnikova G."/>
            <person name="Pati A."/>
            <person name="Brambilla E."/>
            <person name="Chen A."/>
            <person name="Palaniappan K."/>
            <person name="Land M."/>
            <person name="Hauser L."/>
            <person name="Chang Y."/>
            <person name="Jeffries C."/>
            <person name="Rohde M."/>
            <person name="Sikorski J."/>
            <person name="Spring S."/>
            <person name="Goker M."/>
            <person name="Detter J."/>
            <person name="Woyke T."/>
            <person name="Bristow J."/>
            <person name="Eisen J."/>
            <person name="Markowitz V."/>
            <person name="Hugenholtz P."/>
            <person name="Kyrpides N."/>
            <person name="Klenk H."/>
        </authorList>
    </citation>
    <scope>NUCLEOTIDE SEQUENCE [LARGE SCALE GENOMIC DNA]</scope>
    <source>
        <strain evidence="4">DSM 12680 / TGB-C1</strain>
    </source>
</reference>
<evidence type="ECO:0000313" key="3">
    <source>
        <dbReference type="EMBL" id="ADI01890.1"/>
    </source>
</evidence>
<feature type="domain" description="Bacterial Pleckstrin homology" evidence="2">
    <location>
        <begin position="67"/>
        <end position="165"/>
    </location>
</feature>
<dbReference type="AlphaFoldDB" id="D7CMF5"/>
<dbReference type="RefSeq" id="WP_013175292.1">
    <property type="nucleotide sequence ID" value="NC_014220.1"/>
</dbReference>